<dbReference type="Proteomes" id="UP001234297">
    <property type="component" value="Chromosome 11"/>
</dbReference>
<dbReference type="EMBL" id="CM056819">
    <property type="protein sequence ID" value="KAJ8624741.1"/>
    <property type="molecule type" value="Genomic_DNA"/>
</dbReference>
<protein>
    <submittedName>
        <fullName evidence="1">Uncharacterized protein</fullName>
    </submittedName>
</protein>
<comment type="caution">
    <text evidence="1">The sequence shown here is derived from an EMBL/GenBank/DDBJ whole genome shotgun (WGS) entry which is preliminary data.</text>
</comment>
<evidence type="ECO:0000313" key="1">
    <source>
        <dbReference type="EMBL" id="KAJ8624741.1"/>
    </source>
</evidence>
<reference evidence="1 2" key="1">
    <citation type="journal article" date="2022" name="Hortic Res">
        <title>A haplotype resolved chromosomal level avocado genome allows analysis of novel avocado genes.</title>
        <authorList>
            <person name="Nath O."/>
            <person name="Fletcher S.J."/>
            <person name="Hayward A."/>
            <person name="Shaw L.M."/>
            <person name="Masouleh A.K."/>
            <person name="Furtado A."/>
            <person name="Henry R.J."/>
            <person name="Mitter N."/>
        </authorList>
    </citation>
    <scope>NUCLEOTIDE SEQUENCE [LARGE SCALE GENOMIC DNA]</scope>
    <source>
        <strain evidence="2">cv. Hass</strain>
    </source>
</reference>
<organism evidence="1 2">
    <name type="scientific">Persea americana</name>
    <name type="common">Avocado</name>
    <dbReference type="NCBI Taxonomy" id="3435"/>
    <lineage>
        <taxon>Eukaryota</taxon>
        <taxon>Viridiplantae</taxon>
        <taxon>Streptophyta</taxon>
        <taxon>Embryophyta</taxon>
        <taxon>Tracheophyta</taxon>
        <taxon>Spermatophyta</taxon>
        <taxon>Magnoliopsida</taxon>
        <taxon>Magnoliidae</taxon>
        <taxon>Laurales</taxon>
        <taxon>Lauraceae</taxon>
        <taxon>Persea</taxon>
    </lineage>
</organism>
<accession>A0ACC2KV60</accession>
<proteinExistence type="predicted"/>
<name>A0ACC2KV60_PERAE</name>
<keyword evidence="2" id="KW-1185">Reference proteome</keyword>
<evidence type="ECO:0000313" key="2">
    <source>
        <dbReference type="Proteomes" id="UP001234297"/>
    </source>
</evidence>
<gene>
    <name evidence="1" type="ORF">MRB53_033271</name>
</gene>
<sequence length="128" mass="13724">MKNHLCSRYGSPFTTREEQALESTPTASWNLNLSKTITARAAPRPTQRIRSLRATQSDAIISLKRESRSKVRLFMGFGGFSGAVEFGGVSKSFECGGIEISLGRIAAVDWVDLADVIEAGDCGHCGGG</sequence>